<protein>
    <submittedName>
        <fullName evidence="5">Kinase-like domain-containing protein</fullName>
    </submittedName>
</protein>
<dbReference type="AlphaFoldDB" id="A0A9P6HML1"/>
<dbReference type="InterPro" id="IPR000719">
    <property type="entry name" value="Prot_kinase_dom"/>
</dbReference>
<evidence type="ECO:0000256" key="3">
    <source>
        <dbReference type="SAM" id="MobiDB-lite"/>
    </source>
</evidence>
<dbReference type="PANTHER" id="PTHR44329">
    <property type="entry name" value="SERINE/THREONINE-PROTEIN KINASE TNNI3K-RELATED"/>
    <property type="match status" value="1"/>
</dbReference>
<dbReference type="GO" id="GO:0005524">
    <property type="term" value="F:ATP binding"/>
    <property type="evidence" value="ECO:0007669"/>
    <property type="project" value="UniProtKB-KW"/>
</dbReference>
<keyword evidence="5" id="KW-0808">Transferase</keyword>
<keyword evidence="6" id="KW-1185">Reference proteome</keyword>
<keyword evidence="2" id="KW-0067">ATP-binding</keyword>
<dbReference type="PANTHER" id="PTHR44329:SF298">
    <property type="entry name" value="MIXED LINEAGE KINASE DOMAIN-LIKE PROTEIN"/>
    <property type="match status" value="1"/>
</dbReference>
<feature type="region of interest" description="Disordered" evidence="3">
    <location>
        <begin position="382"/>
        <end position="464"/>
    </location>
</feature>
<dbReference type="EMBL" id="WIUZ02000002">
    <property type="protein sequence ID" value="KAF9790828.1"/>
    <property type="molecule type" value="Genomic_DNA"/>
</dbReference>
<dbReference type="InterPro" id="IPR001245">
    <property type="entry name" value="Ser-Thr/Tyr_kinase_cat_dom"/>
</dbReference>
<gene>
    <name evidence="5" type="ORF">BJ322DRAFT_1104477</name>
</gene>
<feature type="compositionally biased region" description="Basic and acidic residues" evidence="3">
    <location>
        <begin position="387"/>
        <end position="396"/>
    </location>
</feature>
<dbReference type="Gene3D" id="1.10.510.10">
    <property type="entry name" value="Transferase(Phosphotransferase) domain 1"/>
    <property type="match status" value="1"/>
</dbReference>
<evidence type="ECO:0000313" key="6">
    <source>
        <dbReference type="Proteomes" id="UP000736335"/>
    </source>
</evidence>
<name>A0A9P6HML1_9AGAM</name>
<evidence type="ECO:0000259" key="4">
    <source>
        <dbReference type="PROSITE" id="PS50011"/>
    </source>
</evidence>
<dbReference type="OrthoDB" id="4062651at2759"/>
<sequence>MSASVTDIRRQLCGHNPSDGTYRRLLQELLTHQDLKTYIHGLQEADLQGFVELLDEALNRIPATEDLFSKTLRRLQSICSNRGILPSSYLIPSENLSKRPEPIAPGDFGDAFEADLDGKKACIKTLRSYAQDTSGDVKRIFYREVIVWKRLQHPNIVPFLGVPTKIPPPYEIVFDWMENGTLIDFVAKHPEVDRIGLLWDITDGLHFLHSCKIIHGNLKGVNVLIDKNNHARLTDFGLASVIREENSTLSPQDRGAAGTTAWAAPEILKGGTMSKEGDVFTLAMVAVETFTGHPPFTSSYQSALYSIMTGKRPQRPGFLSDDGLWEIVQRCWDQRPEKRPTMLELVEFFQLSFPGGREIPKAQAIPSTLSTWSLADPEVYISRTNKPRTDPNRQEMQDEPGPADPSTGSLPGVDPELPTTVGRHPSETDPPEQGAGGGPPGHDGQRVPEKGVPTSANDRAASSSLLRRLRNALRTVFTAIRKIVPRGRALNKGRPT</sequence>
<dbReference type="SUPFAM" id="SSF56112">
    <property type="entry name" value="Protein kinase-like (PK-like)"/>
    <property type="match status" value="1"/>
</dbReference>
<dbReference type="PROSITE" id="PS50011">
    <property type="entry name" value="PROTEIN_KINASE_DOM"/>
    <property type="match status" value="1"/>
</dbReference>
<dbReference type="GO" id="GO:0004674">
    <property type="term" value="F:protein serine/threonine kinase activity"/>
    <property type="evidence" value="ECO:0007669"/>
    <property type="project" value="TreeGrafter"/>
</dbReference>
<keyword evidence="5" id="KW-0418">Kinase</keyword>
<dbReference type="InterPro" id="IPR011009">
    <property type="entry name" value="Kinase-like_dom_sf"/>
</dbReference>
<evidence type="ECO:0000313" key="5">
    <source>
        <dbReference type="EMBL" id="KAF9790828.1"/>
    </source>
</evidence>
<proteinExistence type="predicted"/>
<organism evidence="5 6">
    <name type="scientific">Thelephora terrestris</name>
    <dbReference type="NCBI Taxonomy" id="56493"/>
    <lineage>
        <taxon>Eukaryota</taxon>
        <taxon>Fungi</taxon>
        <taxon>Dikarya</taxon>
        <taxon>Basidiomycota</taxon>
        <taxon>Agaricomycotina</taxon>
        <taxon>Agaricomycetes</taxon>
        <taxon>Thelephorales</taxon>
        <taxon>Thelephoraceae</taxon>
        <taxon>Thelephora</taxon>
    </lineage>
</organism>
<dbReference type="Proteomes" id="UP000736335">
    <property type="component" value="Unassembled WGS sequence"/>
</dbReference>
<evidence type="ECO:0000256" key="2">
    <source>
        <dbReference type="ARBA" id="ARBA00022840"/>
    </source>
</evidence>
<accession>A0A9P6HML1</accession>
<evidence type="ECO:0000256" key="1">
    <source>
        <dbReference type="ARBA" id="ARBA00022741"/>
    </source>
</evidence>
<comment type="caution">
    <text evidence="5">The sequence shown here is derived from an EMBL/GenBank/DDBJ whole genome shotgun (WGS) entry which is preliminary data.</text>
</comment>
<keyword evidence="1" id="KW-0547">Nucleotide-binding</keyword>
<dbReference type="InterPro" id="IPR051681">
    <property type="entry name" value="Ser/Thr_Kinases-Pseudokinases"/>
</dbReference>
<feature type="domain" description="Protein kinase" evidence="4">
    <location>
        <begin position="97"/>
        <end position="353"/>
    </location>
</feature>
<reference evidence="5" key="2">
    <citation type="submission" date="2020-11" db="EMBL/GenBank/DDBJ databases">
        <authorList>
            <consortium name="DOE Joint Genome Institute"/>
            <person name="Kuo A."/>
            <person name="Miyauchi S."/>
            <person name="Kiss E."/>
            <person name="Drula E."/>
            <person name="Kohler A."/>
            <person name="Sanchez-Garcia M."/>
            <person name="Andreopoulos B."/>
            <person name="Barry K.W."/>
            <person name="Bonito G."/>
            <person name="Buee M."/>
            <person name="Carver A."/>
            <person name="Chen C."/>
            <person name="Cichocki N."/>
            <person name="Clum A."/>
            <person name="Culley D."/>
            <person name="Crous P.W."/>
            <person name="Fauchery L."/>
            <person name="Girlanda M."/>
            <person name="Hayes R."/>
            <person name="Keri Z."/>
            <person name="Labutti K."/>
            <person name="Lipzen A."/>
            <person name="Lombard V."/>
            <person name="Magnuson J."/>
            <person name="Maillard F."/>
            <person name="Morin E."/>
            <person name="Murat C."/>
            <person name="Nolan M."/>
            <person name="Ohm R."/>
            <person name="Pangilinan J."/>
            <person name="Pereira M."/>
            <person name="Perotto S."/>
            <person name="Peter M."/>
            <person name="Riley R."/>
            <person name="Sitrit Y."/>
            <person name="Stielow B."/>
            <person name="Szollosi G."/>
            <person name="Zifcakova L."/>
            <person name="Stursova M."/>
            <person name="Spatafora J.W."/>
            <person name="Tedersoo L."/>
            <person name="Vaario L.-M."/>
            <person name="Yamada A."/>
            <person name="Yan M."/>
            <person name="Wang P."/>
            <person name="Xu J."/>
            <person name="Bruns T."/>
            <person name="Baldrian P."/>
            <person name="Vilgalys R."/>
            <person name="Henrissat B."/>
            <person name="Grigoriev I.V."/>
            <person name="Hibbett D."/>
            <person name="Nagy L.G."/>
            <person name="Martin F.M."/>
        </authorList>
    </citation>
    <scope>NUCLEOTIDE SEQUENCE</scope>
    <source>
        <strain evidence="5">UH-Tt-Lm1</strain>
    </source>
</reference>
<dbReference type="Pfam" id="PF07714">
    <property type="entry name" value="PK_Tyr_Ser-Thr"/>
    <property type="match status" value="1"/>
</dbReference>
<reference evidence="5" key="1">
    <citation type="journal article" date="2020" name="Nat. Commun.">
        <title>Large-scale genome sequencing of mycorrhizal fungi provides insights into the early evolution of symbiotic traits.</title>
        <authorList>
            <person name="Miyauchi S."/>
            <person name="Kiss E."/>
            <person name="Kuo A."/>
            <person name="Drula E."/>
            <person name="Kohler A."/>
            <person name="Sanchez-Garcia M."/>
            <person name="Morin E."/>
            <person name="Andreopoulos B."/>
            <person name="Barry K.W."/>
            <person name="Bonito G."/>
            <person name="Buee M."/>
            <person name="Carver A."/>
            <person name="Chen C."/>
            <person name="Cichocki N."/>
            <person name="Clum A."/>
            <person name="Culley D."/>
            <person name="Crous P.W."/>
            <person name="Fauchery L."/>
            <person name="Girlanda M."/>
            <person name="Hayes R.D."/>
            <person name="Keri Z."/>
            <person name="LaButti K."/>
            <person name="Lipzen A."/>
            <person name="Lombard V."/>
            <person name="Magnuson J."/>
            <person name="Maillard F."/>
            <person name="Murat C."/>
            <person name="Nolan M."/>
            <person name="Ohm R.A."/>
            <person name="Pangilinan J."/>
            <person name="Pereira M.F."/>
            <person name="Perotto S."/>
            <person name="Peter M."/>
            <person name="Pfister S."/>
            <person name="Riley R."/>
            <person name="Sitrit Y."/>
            <person name="Stielow J.B."/>
            <person name="Szollosi G."/>
            <person name="Zifcakova L."/>
            <person name="Stursova M."/>
            <person name="Spatafora J.W."/>
            <person name="Tedersoo L."/>
            <person name="Vaario L.M."/>
            <person name="Yamada A."/>
            <person name="Yan M."/>
            <person name="Wang P."/>
            <person name="Xu J."/>
            <person name="Bruns T."/>
            <person name="Baldrian P."/>
            <person name="Vilgalys R."/>
            <person name="Dunand C."/>
            <person name="Henrissat B."/>
            <person name="Grigoriev I.V."/>
            <person name="Hibbett D."/>
            <person name="Nagy L.G."/>
            <person name="Martin F.M."/>
        </authorList>
    </citation>
    <scope>NUCLEOTIDE SEQUENCE</scope>
    <source>
        <strain evidence="5">UH-Tt-Lm1</strain>
    </source>
</reference>
<feature type="compositionally biased region" description="Low complexity" evidence="3">
    <location>
        <begin position="455"/>
        <end position="464"/>
    </location>
</feature>